<protein>
    <recommendedName>
        <fullName evidence="4">DUF5683 domain-containing protein</fullName>
    </recommendedName>
</protein>
<dbReference type="Gene3D" id="3.40.50.10610">
    <property type="entry name" value="ABC-type transport auxiliary lipoprotein component"/>
    <property type="match status" value="1"/>
</dbReference>
<dbReference type="AlphaFoldDB" id="I4B3B3"/>
<evidence type="ECO:0008006" key="4">
    <source>
        <dbReference type="Google" id="ProtNLM"/>
    </source>
</evidence>
<feature type="transmembrane region" description="Helical" evidence="1">
    <location>
        <begin position="219"/>
        <end position="240"/>
    </location>
</feature>
<evidence type="ECO:0000256" key="1">
    <source>
        <dbReference type="SAM" id="Phobius"/>
    </source>
</evidence>
<dbReference type="KEGG" id="tpx:Turpa_1122"/>
<evidence type="ECO:0000313" key="2">
    <source>
        <dbReference type="EMBL" id="AFM11770.1"/>
    </source>
</evidence>
<evidence type="ECO:0000313" key="3">
    <source>
        <dbReference type="Proteomes" id="UP000006048"/>
    </source>
</evidence>
<keyword evidence="1" id="KW-0472">Membrane</keyword>
<proteinExistence type="predicted"/>
<feature type="transmembrane region" description="Helical" evidence="1">
    <location>
        <begin position="283"/>
        <end position="303"/>
    </location>
</feature>
<organism evidence="2 3">
    <name type="scientific">Turneriella parva (strain ATCC BAA-1111 / DSM 21527 / NCTC 11395 / H)</name>
    <name type="common">Leptospira parva</name>
    <dbReference type="NCBI Taxonomy" id="869212"/>
    <lineage>
        <taxon>Bacteria</taxon>
        <taxon>Pseudomonadati</taxon>
        <taxon>Spirochaetota</taxon>
        <taxon>Spirochaetia</taxon>
        <taxon>Leptospirales</taxon>
        <taxon>Leptospiraceae</taxon>
        <taxon>Turneriella</taxon>
    </lineage>
</organism>
<accession>I4B3B3</accession>
<keyword evidence="1" id="KW-1133">Transmembrane helix</keyword>
<keyword evidence="1" id="KW-0812">Transmembrane</keyword>
<dbReference type="STRING" id="869212.Turpa_1122"/>
<reference evidence="2 3" key="1">
    <citation type="submission" date="2012-06" db="EMBL/GenBank/DDBJ databases">
        <title>The complete chromosome of genome of Turneriella parva DSM 21527.</title>
        <authorList>
            <consortium name="US DOE Joint Genome Institute (JGI-PGF)"/>
            <person name="Lucas S."/>
            <person name="Han J."/>
            <person name="Lapidus A."/>
            <person name="Bruce D."/>
            <person name="Goodwin L."/>
            <person name="Pitluck S."/>
            <person name="Peters L."/>
            <person name="Kyrpides N."/>
            <person name="Mavromatis K."/>
            <person name="Ivanova N."/>
            <person name="Mikhailova N."/>
            <person name="Chertkov O."/>
            <person name="Detter J.C."/>
            <person name="Tapia R."/>
            <person name="Han C."/>
            <person name="Land M."/>
            <person name="Hauser L."/>
            <person name="Markowitz V."/>
            <person name="Cheng J.-F."/>
            <person name="Hugenholtz P."/>
            <person name="Woyke T."/>
            <person name="Wu D."/>
            <person name="Gronow S."/>
            <person name="Wellnitz S."/>
            <person name="Brambilla E."/>
            <person name="Klenk H.-P."/>
            <person name="Eisen J.A."/>
        </authorList>
    </citation>
    <scope>NUCLEOTIDE SEQUENCE [LARGE SCALE GENOMIC DNA]</scope>
    <source>
        <strain evidence="3">ATCC BAA-1111 / DSM 21527 / NCTC 11395 / H</strain>
    </source>
</reference>
<gene>
    <name evidence="2" type="ordered locus">Turpa_1122</name>
</gene>
<sequence>MLWFCKKKADFTVRTTGAVILIYTVWAGNINAIGVKPKSIGKTKPITIVAPKKLLFLPFYNEAANKNFAWLETTIGHSLHESAKKKYNYEKIDDSDFSVYFINKGYAASDLYNFEKIAKIAHDLGVDGVIYGTFKPDAGKANVVVTGKILSVIDREIIAEKTITMPVSAEMFESVEEVSQALGENIKNLFYPSDKGALTRAAVLPGWGHTYKQRKTWGYIWGGFFWTAASFTAISTVQYVRYTILYKNYEPEHFRSASGGVGFQDQTAAQAQFDSYGSSIKTWGLMTVIGLASVTAIYLGNLFHAYFINPDVVANSGLSATNSGAQLRIQIMPEADLNRVATGLNAPLRGEVSLVWRF</sequence>
<keyword evidence="3" id="KW-1185">Reference proteome</keyword>
<dbReference type="EMBL" id="CP002959">
    <property type="protein sequence ID" value="AFM11770.1"/>
    <property type="molecule type" value="Genomic_DNA"/>
</dbReference>
<dbReference type="Proteomes" id="UP000006048">
    <property type="component" value="Chromosome"/>
</dbReference>
<name>I4B3B3_TURPD</name>
<dbReference type="HOGENOM" id="CLU_773716_0_0_12"/>